<gene>
    <name evidence="1" type="ORF">Cgig2_028284</name>
</gene>
<accession>A0A9Q1JLJ0</accession>
<organism evidence="1 2">
    <name type="scientific">Carnegiea gigantea</name>
    <dbReference type="NCBI Taxonomy" id="171969"/>
    <lineage>
        <taxon>Eukaryota</taxon>
        <taxon>Viridiplantae</taxon>
        <taxon>Streptophyta</taxon>
        <taxon>Embryophyta</taxon>
        <taxon>Tracheophyta</taxon>
        <taxon>Spermatophyta</taxon>
        <taxon>Magnoliopsida</taxon>
        <taxon>eudicotyledons</taxon>
        <taxon>Gunneridae</taxon>
        <taxon>Pentapetalae</taxon>
        <taxon>Caryophyllales</taxon>
        <taxon>Cactineae</taxon>
        <taxon>Cactaceae</taxon>
        <taxon>Cactoideae</taxon>
        <taxon>Echinocereeae</taxon>
        <taxon>Carnegiea</taxon>
    </lineage>
</organism>
<sequence>MTFIDKEEATLDRIKKSLKKEIKAFFREFCRARDEHGYFAQPFLSSPVSFKVIATIEGVPIVVGTILVAGSLWEHEVERDESEMGWDHCIVEMDVVLVLALKVPLVDVGIGVGDDVDVDVDVGDGGVGGDDGGGWDLYSYSPYDQEVEQEVAGWLVAFGAHLRRFR</sequence>
<reference evidence="1" key="1">
    <citation type="submission" date="2022-04" db="EMBL/GenBank/DDBJ databases">
        <title>Carnegiea gigantea Genome sequencing and assembly v2.</title>
        <authorList>
            <person name="Copetti D."/>
            <person name="Sanderson M.J."/>
            <person name="Burquez A."/>
            <person name="Wojciechowski M.F."/>
        </authorList>
    </citation>
    <scope>NUCLEOTIDE SEQUENCE</scope>
    <source>
        <strain evidence="1">SGP5-SGP5p</strain>
        <tissue evidence="1">Aerial part</tissue>
    </source>
</reference>
<name>A0A9Q1JLJ0_9CARY</name>
<dbReference type="Proteomes" id="UP001153076">
    <property type="component" value="Unassembled WGS sequence"/>
</dbReference>
<keyword evidence="2" id="KW-1185">Reference proteome</keyword>
<proteinExistence type="predicted"/>
<evidence type="ECO:0000313" key="2">
    <source>
        <dbReference type="Proteomes" id="UP001153076"/>
    </source>
</evidence>
<protein>
    <submittedName>
        <fullName evidence="1">Uncharacterized protein</fullName>
    </submittedName>
</protein>
<comment type="caution">
    <text evidence="1">The sequence shown here is derived from an EMBL/GenBank/DDBJ whole genome shotgun (WGS) entry which is preliminary data.</text>
</comment>
<dbReference type="AlphaFoldDB" id="A0A9Q1JLJ0"/>
<dbReference type="EMBL" id="JAKOGI010001044">
    <property type="protein sequence ID" value="KAJ8428164.1"/>
    <property type="molecule type" value="Genomic_DNA"/>
</dbReference>
<evidence type="ECO:0000313" key="1">
    <source>
        <dbReference type="EMBL" id="KAJ8428164.1"/>
    </source>
</evidence>